<name>A0A926EMZ2_9FIRM</name>
<comment type="caution">
    <text evidence="1">The sequence shown here is derived from an EMBL/GenBank/DDBJ whole genome shotgun (WGS) entry which is preliminary data.</text>
</comment>
<evidence type="ECO:0000313" key="2">
    <source>
        <dbReference type="Proteomes" id="UP000655830"/>
    </source>
</evidence>
<gene>
    <name evidence="1" type="ORF">H8718_18150</name>
</gene>
<reference evidence="1" key="1">
    <citation type="submission" date="2020-08" db="EMBL/GenBank/DDBJ databases">
        <title>Genome public.</title>
        <authorList>
            <person name="Liu C."/>
            <person name="Sun Q."/>
        </authorList>
    </citation>
    <scope>NUCLEOTIDE SEQUENCE</scope>
    <source>
        <strain evidence="1">NSJ-12</strain>
    </source>
</reference>
<dbReference type="AlphaFoldDB" id="A0A926EMZ2"/>
<organism evidence="1 2">
    <name type="scientific">Zhenhengia yiwuensis</name>
    <dbReference type="NCBI Taxonomy" id="2763666"/>
    <lineage>
        <taxon>Bacteria</taxon>
        <taxon>Bacillati</taxon>
        <taxon>Bacillota</taxon>
        <taxon>Clostridia</taxon>
        <taxon>Lachnospirales</taxon>
        <taxon>Lachnospiraceae</taxon>
        <taxon>Zhenhengia</taxon>
    </lineage>
</organism>
<dbReference type="Proteomes" id="UP000655830">
    <property type="component" value="Unassembled WGS sequence"/>
</dbReference>
<sequence length="148" mass="17615">MSEKEVFQWTKFYPELANKLLRYKNNRQGLLILLEEVFKKIDMRFPFRIEEERLEDICPFSIFGCFNKHITDEKRIRILSLLAQELEISEEVPTSFEGVPILDPRNAWFFGGRIVKLSAIPFHNILHRVFSSLSIYEVVYLTLILFLE</sequence>
<keyword evidence="2" id="KW-1185">Reference proteome</keyword>
<accession>A0A926EMZ2</accession>
<dbReference type="EMBL" id="JACRSY010000050">
    <property type="protein sequence ID" value="MBC8581415.1"/>
    <property type="molecule type" value="Genomic_DNA"/>
</dbReference>
<proteinExistence type="predicted"/>
<evidence type="ECO:0000313" key="1">
    <source>
        <dbReference type="EMBL" id="MBC8581415.1"/>
    </source>
</evidence>
<protein>
    <submittedName>
        <fullName evidence="1">Uncharacterized protein</fullName>
    </submittedName>
</protein>